<evidence type="ECO:0000313" key="6">
    <source>
        <dbReference type="EMBL" id="MBP1849448.1"/>
    </source>
</evidence>
<evidence type="ECO:0000313" key="7">
    <source>
        <dbReference type="Proteomes" id="UP000759443"/>
    </source>
</evidence>
<comment type="function">
    <text evidence="1">May be involved in the biogenesis of curli organelles.</text>
</comment>
<dbReference type="Pfam" id="PF10614">
    <property type="entry name" value="CsgF"/>
    <property type="match status" value="1"/>
</dbReference>
<dbReference type="EMBL" id="JAGGJU010000002">
    <property type="protein sequence ID" value="MBP1849448.1"/>
    <property type="molecule type" value="Genomic_DNA"/>
</dbReference>
<proteinExistence type="predicted"/>
<evidence type="ECO:0000256" key="1">
    <source>
        <dbReference type="ARBA" id="ARBA00003989"/>
    </source>
</evidence>
<reference evidence="6 7" key="1">
    <citation type="submission" date="2021-03" db="EMBL/GenBank/DDBJ databases">
        <title>Genomic Encyclopedia of Type Strains, Phase IV (KMG-IV): sequencing the most valuable type-strain genomes for metagenomic binning, comparative biology and taxonomic classification.</title>
        <authorList>
            <person name="Goeker M."/>
        </authorList>
    </citation>
    <scope>NUCLEOTIDE SEQUENCE [LARGE SCALE GENOMIC DNA]</scope>
    <source>
        <strain evidence="6 7">DSM 21600</strain>
    </source>
</reference>
<organism evidence="6 7">
    <name type="scientific">Rhizobium halophytocola</name>
    <dbReference type="NCBI Taxonomy" id="735519"/>
    <lineage>
        <taxon>Bacteria</taxon>
        <taxon>Pseudomonadati</taxon>
        <taxon>Pseudomonadota</taxon>
        <taxon>Alphaproteobacteria</taxon>
        <taxon>Hyphomicrobiales</taxon>
        <taxon>Rhizobiaceae</taxon>
        <taxon>Rhizobium/Agrobacterium group</taxon>
        <taxon>Rhizobium</taxon>
    </lineage>
</organism>
<feature type="signal peptide" evidence="5">
    <location>
        <begin position="1"/>
        <end position="22"/>
    </location>
</feature>
<accession>A0ABS4DUS6</accession>
<comment type="caution">
    <text evidence="6">The sequence shown here is derived from an EMBL/GenBank/DDBJ whole genome shotgun (WGS) entry which is preliminary data.</text>
</comment>
<evidence type="ECO:0000256" key="3">
    <source>
        <dbReference type="ARBA" id="ARBA00022729"/>
    </source>
</evidence>
<feature type="chain" id="PRO_5046385698" description="Curli production assembly/transport component CsgF" evidence="5">
    <location>
        <begin position="23"/>
        <end position="90"/>
    </location>
</feature>
<evidence type="ECO:0000256" key="5">
    <source>
        <dbReference type="SAM" id="SignalP"/>
    </source>
</evidence>
<gene>
    <name evidence="6" type="ORF">J2Z17_000869</name>
</gene>
<sequence>MKLMITVLAVAALFAAAGSSFASELVYRPVNPSLGGDPLNGSWLLSQASAQGAGASGDSGFSIDFPDFGGVDQPATDPTDLPDVDTSTGG</sequence>
<name>A0ABS4DUS6_9HYPH</name>
<protein>
    <recommendedName>
        <fullName evidence="2">Curli production assembly/transport component CsgF</fullName>
    </recommendedName>
</protein>
<dbReference type="InterPro" id="IPR018893">
    <property type="entry name" value="T8SS_CsgF"/>
</dbReference>
<dbReference type="Proteomes" id="UP000759443">
    <property type="component" value="Unassembled WGS sequence"/>
</dbReference>
<keyword evidence="7" id="KW-1185">Reference proteome</keyword>
<dbReference type="RefSeq" id="WP_209942550.1">
    <property type="nucleotide sequence ID" value="NZ_JAGGJU010000002.1"/>
</dbReference>
<evidence type="ECO:0000256" key="4">
    <source>
        <dbReference type="SAM" id="MobiDB-lite"/>
    </source>
</evidence>
<evidence type="ECO:0000256" key="2">
    <source>
        <dbReference type="ARBA" id="ARBA00014031"/>
    </source>
</evidence>
<feature type="region of interest" description="Disordered" evidence="4">
    <location>
        <begin position="66"/>
        <end position="90"/>
    </location>
</feature>
<keyword evidence="3 5" id="KW-0732">Signal</keyword>